<evidence type="ECO:0000256" key="3">
    <source>
        <dbReference type="SAM" id="SignalP"/>
    </source>
</evidence>
<proteinExistence type="predicted"/>
<feature type="region of interest" description="Disordered" evidence="1">
    <location>
        <begin position="698"/>
        <end position="732"/>
    </location>
</feature>
<sequence length="908" mass="93340">MIRRGARVGAGVACTAALLLTPVAGITAAQSIVGAPSAAAAPTAAPGAPEPQTAAALDLVPNPAPAHARVSIDEITPQVADGAPGSDAINGIPLVTVRGTVTNASDEEISDLTLRLQRGPGTSQPSQVRTALSAPEQDFETAGPFEPLADTLAPGAEVPFEVKMPLADANDGPSLRIDQPGVYPLLVNVNGTPAGGDAARLDDARVLLPVMPSALQLLPGADGSELSSRAETSPASDVTVVYPIAAAPTRRAISPGLDGPAPTVHLTDDSLLTSLGDGGRLNGLLDALENAEQSDEELSTAVCLAIDPELLRTAADIAAGYEVIVDGPEEAQRISDAAPKASAWLDRLRDLAADHCTVPLPPNQADLDAVAATQSDALASAVGDGPANELTRVLGVESTTDAVIPTSGTITQQTVDQIPALRDSPLVVASSAVSTPDSAIPTSGVHRLESGQHALAYDPYLASSLAATGAIAENPRYSSANQRYWLESDSPAARLQSARASLLAPVLANMSEAATTEADPTSDTADEAGEDSGEPRKLLVMPPAVWTLDDAGVQSLLDTVSGQIEAGNMRPLSLGDALAQAPDDDPVRLDSTRQGLPITPDTLGREPAREEDAEGPASGASDPGEVERFLPTDASGQPIADSDPGAIDIDTISRVRDAMVRVSTLRHVVDTSDPTANTAPAFIDPLRSEALRTLSTTARRAGGDGSIESNGFDADDPLAGPDTGRTARQASADSLDRLENALDNAFESISLIPPGAVYTMASPNSPLLLVARNGMPFPVRVAVQIDTPPGITVENQGIISVPASGSRTMQLPTDSDQSGTRAGITMQLVSPDGVALSEPIDIEVQTGGSRLAWLFMFVAGIAAAVLMFRRFLTVRRAKADGTWEDPSTGYTSEPDGGRAEPSHGEGSK</sequence>
<dbReference type="EMBL" id="CP015961">
    <property type="protein sequence ID" value="ANI94107.1"/>
    <property type="molecule type" value="Genomic_DNA"/>
</dbReference>
<evidence type="ECO:0000313" key="4">
    <source>
        <dbReference type="EMBL" id="ANI94107.1"/>
    </source>
</evidence>
<feature type="compositionally biased region" description="Basic and acidic residues" evidence="1">
    <location>
        <begin position="895"/>
        <end position="908"/>
    </location>
</feature>
<protein>
    <recommendedName>
        <fullName evidence="6">Glycoprotein</fullName>
    </recommendedName>
</protein>
<feature type="region of interest" description="Disordered" evidence="1">
    <location>
        <begin position="513"/>
        <end position="537"/>
    </location>
</feature>
<feature type="signal peptide" evidence="3">
    <location>
        <begin position="1"/>
        <end position="29"/>
    </location>
</feature>
<dbReference type="Proteomes" id="UP000186104">
    <property type="component" value="Chromosome"/>
</dbReference>
<evidence type="ECO:0000313" key="5">
    <source>
        <dbReference type="Proteomes" id="UP000186104"/>
    </source>
</evidence>
<dbReference type="AlphaFoldDB" id="A0A173LRB8"/>
<gene>
    <name evidence="4" type="ORF">BJL86_3348</name>
</gene>
<evidence type="ECO:0000256" key="2">
    <source>
        <dbReference type="SAM" id="Phobius"/>
    </source>
</evidence>
<feature type="region of interest" description="Disordered" evidence="1">
    <location>
        <begin position="881"/>
        <end position="908"/>
    </location>
</feature>
<feature type="transmembrane region" description="Helical" evidence="2">
    <location>
        <begin position="851"/>
        <end position="868"/>
    </location>
</feature>
<keyword evidence="2" id="KW-0812">Transmembrane</keyword>
<feature type="region of interest" description="Disordered" evidence="1">
    <location>
        <begin position="576"/>
        <end position="626"/>
    </location>
</feature>
<keyword evidence="5" id="KW-1185">Reference proteome</keyword>
<accession>A0A173LRB8</accession>
<evidence type="ECO:0000256" key="1">
    <source>
        <dbReference type="SAM" id="MobiDB-lite"/>
    </source>
</evidence>
<name>A0A173LRB8_9ACTN</name>
<reference evidence="4 5" key="1">
    <citation type="submission" date="2016-06" db="EMBL/GenBank/DDBJ databases">
        <title>Complete genome sequence of a saline-alkali tolerant type strain Dietzia timorensis ID05-A0528T.</title>
        <authorList>
            <person name="Wu X."/>
        </authorList>
    </citation>
    <scope>NUCLEOTIDE SEQUENCE [LARGE SCALE GENOMIC DNA]</scope>
    <source>
        <strain evidence="4 5">ID05-A0528</strain>
    </source>
</reference>
<organism evidence="4 5">
    <name type="scientific">Dietzia timorensis</name>
    <dbReference type="NCBI Taxonomy" id="499555"/>
    <lineage>
        <taxon>Bacteria</taxon>
        <taxon>Bacillati</taxon>
        <taxon>Actinomycetota</taxon>
        <taxon>Actinomycetes</taxon>
        <taxon>Mycobacteriales</taxon>
        <taxon>Dietziaceae</taxon>
        <taxon>Dietzia</taxon>
    </lineage>
</organism>
<keyword evidence="2" id="KW-1133">Transmembrane helix</keyword>
<dbReference type="STRING" id="499555.BJL86_3348"/>
<feature type="compositionally biased region" description="Polar residues" evidence="1">
    <location>
        <begin position="513"/>
        <end position="523"/>
    </location>
</feature>
<dbReference type="KEGG" id="dtm:BJL86_3348"/>
<keyword evidence="2" id="KW-0472">Membrane</keyword>
<evidence type="ECO:0008006" key="6">
    <source>
        <dbReference type="Google" id="ProtNLM"/>
    </source>
</evidence>
<feature type="chain" id="PRO_5038749706" description="Glycoprotein" evidence="3">
    <location>
        <begin position="30"/>
        <end position="908"/>
    </location>
</feature>
<keyword evidence="3" id="KW-0732">Signal</keyword>